<dbReference type="EnsemblMetazoa" id="ASTEI01950-RA">
    <property type="protein sequence ID" value="ASTEI01950-PA"/>
    <property type="gene ID" value="ASTEI01950"/>
</dbReference>
<dbReference type="VEuPathDB" id="VectorBase:ASTEI20_044934"/>
<dbReference type="PANTHER" id="PTHR21112">
    <property type="entry name" value="CHEMOSENSORY PROTEIN A 29A-RELATED"/>
    <property type="match status" value="1"/>
</dbReference>
<protein>
    <submittedName>
        <fullName evidence="1">Uncharacterized protein</fullName>
    </submittedName>
</protein>
<organism evidence="1 2">
    <name type="scientific">Anopheles stephensi</name>
    <name type="common">Indo-Pakistan malaria mosquito</name>
    <dbReference type="NCBI Taxonomy" id="30069"/>
    <lineage>
        <taxon>Eukaryota</taxon>
        <taxon>Metazoa</taxon>
        <taxon>Ecdysozoa</taxon>
        <taxon>Arthropoda</taxon>
        <taxon>Hexapoda</taxon>
        <taxon>Insecta</taxon>
        <taxon>Pterygota</taxon>
        <taxon>Neoptera</taxon>
        <taxon>Endopterygota</taxon>
        <taxon>Diptera</taxon>
        <taxon>Nematocera</taxon>
        <taxon>Culicoidea</taxon>
        <taxon>Culicidae</taxon>
        <taxon>Anophelinae</taxon>
        <taxon>Anopheles</taxon>
    </lineage>
</organism>
<dbReference type="Pfam" id="PF06477">
    <property type="entry name" value="DUF1091"/>
    <property type="match status" value="1"/>
</dbReference>
<sequence length="174" mass="20332">MLFLLFTFTLFVISLQKIQVDFERFEQLSGFDYYNSTLRVRKYNRTVATLNGTLELLQSLNSSYIVTTDLFHSSRGNQQFNHYPVKFPTQNVCDFMNSIYNDYREHLECVSNLPKQNECPITPRVMSVDNKIFPSKAVPPFFPAGLWKAHAMAWLNDVEVMRFELIIKGKNELV</sequence>
<evidence type="ECO:0000313" key="2">
    <source>
        <dbReference type="Proteomes" id="UP000076408"/>
    </source>
</evidence>
<accession>A0A182Y0G4</accession>
<reference evidence="1" key="2">
    <citation type="submission" date="2020-05" db="UniProtKB">
        <authorList>
            <consortium name="EnsemblMetazoa"/>
        </authorList>
    </citation>
    <scope>IDENTIFICATION</scope>
    <source>
        <strain evidence="1">Indian</strain>
    </source>
</reference>
<dbReference type="VEuPathDB" id="VectorBase:ASTEI01950"/>
<dbReference type="PANTHER" id="PTHR21112:SF0">
    <property type="entry name" value="CHEMOSENSORY PROTEIN A 29A-RELATED"/>
    <property type="match status" value="1"/>
</dbReference>
<evidence type="ECO:0000313" key="1">
    <source>
        <dbReference type="EnsemblMetazoa" id="ASTEI01950-PA"/>
    </source>
</evidence>
<reference evidence="2" key="1">
    <citation type="journal article" date="2014" name="Genome Biol.">
        <title>Genome analysis of a major urban malaria vector mosquito, Anopheles stephensi.</title>
        <authorList>
            <person name="Jiang X."/>
            <person name="Peery A."/>
            <person name="Hall A.B."/>
            <person name="Sharma A."/>
            <person name="Chen X.G."/>
            <person name="Waterhouse R.M."/>
            <person name="Komissarov A."/>
            <person name="Riehle M.M."/>
            <person name="Shouche Y."/>
            <person name="Sharakhova M.V."/>
            <person name="Lawson D."/>
            <person name="Pakpour N."/>
            <person name="Arensburger P."/>
            <person name="Davidson V.L."/>
            <person name="Eiglmeier K."/>
            <person name="Emrich S."/>
            <person name="George P."/>
            <person name="Kennedy R.C."/>
            <person name="Mane S.P."/>
            <person name="Maslen G."/>
            <person name="Oringanje C."/>
            <person name="Qi Y."/>
            <person name="Settlage R."/>
            <person name="Tojo M."/>
            <person name="Tubio J.M."/>
            <person name="Unger M.F."/>
            <person name="Wang B."/>
            <person name="Vernick K.D."/>
            <person name="Ribeiro J.M."/>
            <person name="James A.A."/>
            <person name="Michel K."/>
            <person name="Riehle M.A."/>
            <person name="Luckhart S."/>
            <person name="Sharakhov I.V."/>
            <person name="Tu Z."/>
        </authorList>
    </citation>
    <scope>NUCLEOTIDE SEQUENCE [LARGE SCALE GENOMIC DNA]</scope>
    <source>
        <strain evidence="2">Indian</strain>
    </source>
</reference>
<keyword evidence="2" id="KW-1185">Reference proteome</keyword>
<proteinExistence type="predicted"/>
<dbReference type="AlphaFoldDB" id="A0A182Y0G4"/>
<dbReference type="InterPro" id="IPR010512">
    <property type="entry name" value="DUF1091"/>
</dbReference>
<dbReference type="VEuPathDB" id="VectorBase:ASTE005605"/>
<dbReference type="OMA" id="RTTSAMN"/>
<name>A0A182Y0G4_ANOST</name>
<dbReference type="Proteomes" id="UP000076408">
    <property type="component" value="Unassembled WGS sequence"/>
</dbReference>
<dbReference type="STRING" id="30069.A0A182Y0G4"/>